<dbReference type="Gene3D" id="3.90.470.20">
    <property type="entry name" value="4'-phosphopantetheinyl transferase domain"/>
    <property type="match status" value="1"/>
</dbReference>
<dbReference type="InterPro" id="IPR008278">
    <property type="entry name" value="4-PPantetheinyl_Trfase_dom"/>
</dbReference>
<feature type="domain" description="4'-phosphopantetheinyl transferase N-terminal" evidence="4">
    <location>
        <begin position="37"/>
        <end position="119"/>
    </location>
</feature>
<keyword evidence="6" id="KW-1185">Reference proteome</keyword>
<dbReference type="InterPro" id="IPR055066">
    <property type="entry name" value="AASDHPPT_N"/>
</dbReference>
<dbReference type="GO" id="GO:0016740">
    <property type="term" value="F:transferase activity"/>
    <property type="evidence" value="ECO:0007669"/>
    <property type="project" value="UniProtKB-KW"/>
</dbReference>
<dbReference type="SUPFAM" id="SSF56214">
    <property type="entry name" value="4'-phosphopantetheinyl transferase"/>
    <property type="match status" value="2"/>
</dbReference>
<proteinExistence type="inferred from homology"/>
<dbReference type="Pfam" id="PF22624">
    <property type="entry name" value="AASDHPPT_N"/>
    <property type="match status" value="1"/>
</dbReference>
<dbReference type="Pfam" id="PF01648">
    <property type="entry name" value="ACPS"/>
    <property type="match status" value="1"/>
</dbReference>
<dbReference type="InterPro" id="IPR037143">
    <property type="entry name" value="4-PPantetheinyl_Trfase_dom_sf"/>
</dbReference>
<evidence type="ECO:0000256" key="2">
    <source>
        <dbReference type="ARBA" id="ARBA00022679"/>
    </source>
</evidence>
<name>A0ABP9ARY7_9ACTN</name>
<evidence type="ECO:0000256" key="1">
    <source>
        <dbReference type="ARBA" id="ARBA00010990"/>
    </source>
</evidence>
<evidence type="ECO:0000259" key="3">
    <source>
        <dbReference type="Pfam" id="PF01648"/>
    </source>
</evidence>
<sequence length="245" mass="26944">MSGLRNTWPPGPGRVHWDAAGVHVWRIGLDVPPDRLTELRSLLSAEEEARALRCRLPVERDRYVVGRAAVRDILSRCTGVRPRRLLLTRGARGRPRLAGPTTQRLDFNLSHSGADALLAVARGGQVGIDIEVVDPGVDHRAMATRFFGAAEAAAVRALPDTEGRQAFFTGWTRREAYAKANDTRIPVELDETGTWRVWDLTVGSGVRAALVAPALLTDVHCWTWEGTGGPGRAAIPHSRSRRNWE</sequence>
<dbReference type="InterPro" id="IPR050559">
    <property type="entry name" value="P-Pant_transferase_sf"/>
</dbReference>
<dbReference type="PANTHER" id="PTHR12215:SF10">
    <property type="entry name" value="L-AMINOADIPATE-SEMIALDEHYDE DEHYDROGENASE-PHOSPHOPANTETHEINYL TRANSFERASE"/>
    <property type="match status" value="1"/>
</dbReference>
<evidence type="ECO:0000313" key="6">
    <source>
        <dbReference type="Proteomes" id="UP001501265"/>
    </source>
</evidence>
<feature type="domain" description="4'-phosphopantetheinyl transferase" evidence="3">
    <location>
        <begin position="125"/>
        <end position="190"/>
    </location>
</feature>
<comment type="similarity">
    <text evidence="1">Belongs to the P-Pant transferase superfamily. Gsp/Sfp/HetI/AcpT family.</text>
</comment>
<protein>
    <submittedName>
        <fullName evidence="5">4'-phosphopantetheinyl transferase superfamily protein</fullName>
    </submittedName>
</protein>
<dbReference type="RefSeq" id="WP_345617275.1">
    <property type="nucleotide sequence ID" value="NZ_BAABIG010000007.1"/>
</dbReference>
<dbReference type="Proteomes" id="UP001501265">
    <property type="component" value="Unassembled WGS sequence"/>
</dbReference>
<evidence type="ECO:0000313" key="5">
    <source>
        <dbReference type="EMBL" id="GAA4785411.1"/>
    </source>
</evidence>
<comment type="caution">
    <text evidence="5">The sequence shown here is derived from an EMBL/GenBank/DDBJ whole genome shotgun (WGS) entry which is preliminary data.</text>
</comment>
<gene>
    <name evidence="5" type="ORF">GCM10023220_06330</name>
</gene>
<organism evidence="5 6">
    <name type="scientific">Streptomyces ziwulingensis</name>
    <dbReference type="NCBI Taxonomy" id="1045501"/>
    <lineage>
        <taxon>Bacteria</taxon>
        <taxon>Bacillati</taxon>
        <taxon>Actinomycetota</taxon>
        <taxon>Actinomycetes</taxon>
        <taxon>Kitasatosporales</taxon>
        <taxon>Streptomycetaceae</taxon>
        <taxon>Streptomyces</taxon>
    </lineage>
</organism>
<accession>A0ABP9ARY7</accession>
<reference evidence="6" key="1">
    <citation type="journal article" date="2019" name="Int. J. Syst. Evol. Microbiol.">
        <title>The Global Catalogue of Microorganisms (GCM) 10K type strain sequencing project: providing services to taxonomists for standard genome sequencing and annotation.</title>
        <authorList>
            <consortium name="The Broad Institute Genomics Platform"/>
            <consortium name="The Broad Institute Genome Sequencing Center for Infectious Disease"/>
            <person name="Wu L."/>
            <person name="Ma J."/>
        </authorList>
    </citation>
    <scope>NUCLEOTIDE SEQUENCE [LARGE SCALE GENOMIC DNA]</scope>
    <source>
        <strain evidence="6">JCM 18081</strain>
    </source>
</reference>
<evidence type="ECO:0000259" key="4">
    <source>
        <dbReference type="Pfam" id="PF22624"/>
    </source>
</evidence>
<keyword evidence="2 5" id="KW-0808">Transferase</keyword>
<dbReference type="EMBL" id="BAABIG010000007">
    <property type="protein sequence ID" value="GAA4785411.1"/>
    <property type="molecule type" value="Genomic_DNA"/>
</dbReference>
<dbReference type="PANTHER" id="PTHR12215">
    <property type="entry name" value="PHOSPHOPANTETHEINE TRANSFERASE"/>
    <property type="match status" value="1"/>
</dbReference>